<keyword evidence="5" id="KW-0274">FAD</keyword>
<keyword evidence="10" id="KW-1185">Reference proteome</keyword>
<comment type="caution">
    <text evidence="9">The sequence shown here is derived from an EMBL/GenBank/DDBJ whole genome shotgun (WGS) entry which is preliminary data.</text>
</comment>
<gene>
    <name evidence="9" type="ORF">HRJ53_08440</name>
</gene>
<dbReference type="Proteomes" id="UP000567293">
    <property type="component" value="Unassembled WGS sequence"/>
</dbReference>
<dbReference type="AlphaFoldDB" id="A0A7V8NP96"/>
<keyword evidence="6 9" id="KW-0560">Oxidoreductase</keyword>
<dbReference type="InterPro" id="IPR050151">
    <property type="entry name" value="Class-I_Pyr_Nuc-Dis_Oxidored"/>
</dbReference>
<protein>
    <recommendedName>
        <fullName evidence="3">Dihydrolipoyl dehydrogenase</fullName>
    </recommendedName>
</protein>
<evidence type="ECO:0000256" key="7">
    <source>
        <dbReference type="ARBA" id="ARBA00023027"/>
    </source>
</evidence>
<dbReference type="GO" id="GO:0004148">
    <property type="term" value="F:dihydrolipoyl dehydrogenase (NADH) activity"/>
    <property type="evidence" value="ECO:0007669"/>
    <property type="project" value="TreeGrafter"/>
</dbReference>
<comment type="cofactor">
    <cofactor evidence="1">
        <name>FAD</name>
        <dbReference type="ChEBI" id="CHEBI:57692"/>
    </cofactor>
</comment>
<dbReference type="PANTHER" id="PTHR22912:SF217">
    <property type="entry name" value="DIHYDROLIPOYL DEHYDROGENASE"/>
    <property type="match status" value="1"/>
</dbReference>
<dbReference type="InterPro" id="IPR016156">
    <property type="entry name" value="FAD/NAD-linked_Rdtase_dimer_sf"/>
</dbReference>
<dbReference type="Pfam" id="PF02852">
    <property type="entry name" value="Pyr_redox_dim"/>
    <property type="match status" value="1"/>
</dbReference>
<feature type="domain" description="Pyridine nucleotide-disulphide oxidoreductase dimerisation" evidence="8">
    <location>
        <begin position="25"/>
        <end position="132"/>
    </location>
</feature>
<evidence type="ECO:0000256" key="1">
    <source>
        <dbReference type="ARBA" id="ARBA00001974"/>
    </source>
</evidence>
<organism evidence="9 10">
    <name type="scientific">Candidatus Acidiferrum panamense</name>
    <dbReference type="NCBI Taxonomy" id="2741543"/>
    <lineage>
        <taxon>Bacteria</taxon>
        <taxon>Pseudomonadati</taxon>
        <taxon>Acidobacteriota</taxon>
        <taxon>Terriglobia</taxon>
        <taxon>Candidatus Acidiferrales</taxon>
        <taxon>Candidatus Acidiferrum</taxon>
    </lineage>
</organism>
<feature type="non-terminal residue" evidence="9">
    <location>
        <position position="1"/>
    </location>
</feature>
<evidence type="ECO:0000256" key="6">
    <source>
        <dbReference type="ARBA" id="ARBA00023002"/>
    </source>
</evidence>
<dbReference type="EMBL" id="JACDQQ010000817">
    <property type="protein sequence ID" value="MBA0085010.1"/>
    <property type="molecule type" value="Genomic_DNA"/>
</dbReference>
<dbReference type="InterPro" id="IPR004099">
    <property type="entry name" value="Pyr_nucl-diS_OxRdtase_dimer"/>
</dbReference>
<evidence type="ECO:0000313" key="10">
    <source>
        <dbReference type="Proteomes" id="UP000567293"/>
    </source>
</evidence>
<dbReference type="Gene3D" id="3.30.390.30">
    <property type="match status" value="1"/>
</dbReference>
<sequence>AMMEGIIAVTHIAGKPVQQIVKTRIPNATYCEPQIGSIGLTEKQARVLGYAVKTGKFPFVGNSKATILGSHNGFIKVVSDGAYGEVLGIHIIGPLATEILSEAAAVLNLEGTIDDMMNMIHAHPTVWEGMGDAFASVRGLQINV</sequence>
<name>A0A7V8NP96_9BACT</name>
<evidence type="ECO:0000256" key="5">
    <source>
        <dbReference type="ARBA" id="ARBA00022827"/>
    </source>
</evidence>
<evidence type="ECO:0000256" key="4">
    <source>
        <dbReference type="ARBA" id="ARBA00022630"/>
    </source>
</evidence>
<keyword evidence="7" id="KW-0520">NAD</keyword>
<dbReference type="SUPFAM" id="SSF55424">
    <property type="entry name" value="FAD/NAD-linked reductases, dimerisation (C-terminal) domain"/>
    <property type="match status" value="1"/>
</dbReference>
<accession>A0A7V8NP96</accession>
<comment type="similarity">
    <text evidence="2">Belongs to the class-I pyridine nucleotide-disulfide oxidoreductase family.</text>
</comment>
<dbReference type="GO" id="GO:0050660">
    <property type="term" value="F:flavin adenine dinucleotide binding"/>
    <property type="evidence" value="ECO:0007669"/>
    <property type="project" value="TreeGrafter"/>
</dbReference>
<dbReference type="GO" id="GO:0006103">
    <property type="term" value="P:2-oxoglutarate metabolic process"/>
    <property type="evidence" value="ECO:0007669"/>
    <property type="project" value="TreeGrafter"/>
</dbReference>
<proteinExistence type="inferred from homology"/>
<reference evidence="9" key="1">
    <citation type="submission" date="2020-06" db="EMBL/GenBank/DDBJ databases">
        <title>Legume-microbial interactions unlock mineral nutrients during tropical forest succession.</title>
        <authorList>
            <person name="Epihov D.Z."/>
        </authorList>
    </citation>
    <scope>NUCLEOTIDE SEQUENCE [LARGE SCALE GENOMIC DNA]</scope>
    <source>
        <strain evidence="9">Pan2503</strain>
    </source>
</reference>
<evidence type="ECO:0000256" key="2">
    <source>
        <dbReference type="ARBA" id="ARBA00007532"/>
    </source>
</evidence>
<dbReference type="PRINTS" id="PR00411">
    <property type="entry name" value="PNDRDTASEI"/>
</dbReference>
<dbReference type="PANTHER" id="PTHR22912">
    <property type="entry name" value="DISULFIDE OXIDOREDUCTASE"/>
    <property type="match status" value="1"/>
</dbReference>
<evidence type="ECO:0000259" key="8">
    <source>
        <dbReference type="Pfam" id="PF02852"/>
    </source>
</evidence>
<evidence type="ECO:0000313" key="9">
    <source>
        <dbReference type="EMBL" id="MBA0085010.1"/>
    </source>
</evidence>
<dbReference type="FunFam" id="3.30.390.30:FF:000001">
    <property type="entry name" value="Dihydrolipoyl dehydrogenase"/>
    <property type="match status" value="1"/>
</dbReference>
<evidence type="ECO:0000256" key="3">
    <source>
        <dbReference type="ARBA" id="ARBA00016961"/>
    </source>
</evidence>
<keyword evidence="4" id="KW-0285">Flavoprotein</keyword>